<dbReference type="PANTHER" id="PTHR34322:SF2">
    <property type="entry name" value="TRANSPOSASE IS200-LIKE DOMAIN-CONTAINING PROTEIN"/>
    <property type="match status" value="1"/>
</dbReference>
<dbReference type="InterPro" id="IPR036515">
    <property type="entry name" value="Transposase_17_sf"/>
</dbReference>
<dbReference type="SUPFAM" id="SSF143422">
    <property type="entry name" value="Transposase IS200-like"/>
    <property type="match status" value="1"/>
</dbReference>
<dbReference type="Proteomes" id="UP001244242">
    <property type="component" value="Unassembled WGS sequence"/>
</dbReference>
<gene>
    <name evidence="2" type="ORF">QLQ84_11120</name>
</gene>
<sequence length="218" mass="25193">MARPARLLLPDTPLHLIQRGNNRGACFVHRKDALCYLELLGELQQLYRVALHAYVLMTNHVHLLATPRAEPEGVIQMMKELGQRYAQYFNRRHQRTGGLFEGRYRSCLVAEEPYLFACYRYIELNPVRAWMVAGPADYEWSSHRANALGRDDPIVQPHDIYIGLGATPETRQRRYRELFHGDLSPHLLDEIRQQTRRGRALGSEAFQQAVARRLDSAS</sequence>
<proteinExistence type="predicted"/>
<organism evidence="2 3">
    <name type="scientific">Halomonas kalidii</name>
    <dbReference type="NCBI Taxonomy" id="3043293"/>
    <lineage>
        <taxon>Bacteria</taxon>
        <taxon>Pseudomonadati</taxon>
        <taxon>Pseudomonadota</taxon>
        <taxon>Gammaproteobacteria</taxon>
        <taxon>Oceanospirillales</taxon>
        <taxon>Halomonadaceae</taxon>
        <taxon>Halomonas</taxon>
    </lineage>
</organism>
<comment type="caution">
    <text evidence="2">The sequence shown here is derived from an EMBL/GenBank/DDBJ whole genome shotgun (WGS) entry which is preliminary data.</text>
</comment>
<name>A0ABT6VLB7_9GAMM</name>
<feature type="domain" description="Transposase IS200-like" evidence="1">
    <location>
        <begin position="9"/>
        <end position="125"/>
    </location>
</feature>
<dbReference type="SMART" id="SM01321">
    <property type="entry name" value="Y1_Tnp"/>
    <property type="match status" value="1"/>
</dbReference>
<accession>A0ABT6VLB7</accession>
<dbReference type="EMBL" id="JASCQO010000035">
    <property type="protein sequence ID" value="MDI5934339.1"/>
    <property type="molecule type" value="Genomic_DNA"/>
</dbReference>
<dbReference type="Pfam" id="PF01797">
    <property type="entry name" value="Y1_Tnp"/>
    <property type="match status" value="1"/>
</dbReference>
<protein>
    <submittedName>
        <fullName evidence="2">Transposase</fullName>
    </submittedName>
</protein>
<dbReference type="InterPro" id="IPR002686">
    <property type="entry name" value="Transposase_17"/>
</dbReference>
<dbReference type="Gene3D" id="3.30.70.1290">
    <property type="entry name" value="Transposase IS200-like"/>
    <property type="match status" value="1"/>
</dbReference>
<dbReference type="PANTHER" id="PTHR34322">
    <property type="entry name" value="TRANSPOSASE, Y1_TNP DOMAIN-CONTAINING"/>
    <property type="match status" value="1"/>
</dbReference>
<reference evidence="2 3" key="1">
    <citation type="submission" date="2023-04" db="EMBL/GenBank/DDBJ databases">
        <title>Halomonas strains isolated from rhizosphere soil.</title>
        <authorList>
            <person name="Xu L."/>
            <person name="Sun J.-Q."/>
        </authorList>
    </citation>
    <scope>NUCLEOTIDE SEQUENCE [LARGE SCALE GENOMIC DNA]</scope>
    <source>
        <strain evidence="2 3">LN1S58</strain>
    </source>
</reference>
<evidence type="ECO:0000313" key="3">
    <source>
        <dbReference type="Proteomes" id="UP001244242"/>
    </source>
</evidence>
<evidence type="ECO:0000259" key="1">
    <source>
        <dbReference type="SMART" id="SM01321"/>
    </source>
</evidence>
<keyword evidence="3" id="KW-1185">Reference proteome</keyword>
<evidence type="ECO:0000313" key="2">
    <source>
        <dbReference type="EMBL" id="MDI5934339.1"/>
    </source>
</evidence>
<dbReference type="RefSeq" id="WP_282721801.1">
    <property type="nucleotide sequence ID" value="NZ_JASCQO010000035.1"/>
</dbReference>